<dbReference type="EMBL" id="JAMKPW020000001">
    <property type="protein sequence ID" value="KAK8222092.1"/>
    <property type="molecule type" value="Genomic_DNA"/>
</dbReference>
<comment type="caution">
    <text evidence="1">The sequence shown here is derived from an EMBL/GenBank/DDBJ whole genome shotgun (WGS) entry which is preliminary data.</text>
</comment>
<proteinExistence type="predicted"/>
<name>A0ACC3SQG8_9PEZI</name>
<sequence>MNSSVPPAAQEYAGDEINALVLDPGSNTIRAGFAGEDTPKSVVPSFYGVPQSSDAQSQYLFGENALHNPLTHMDVRNPYSSDSVVEDWDVASKLWEYSITSRLTGTRPTPAAKNGLNDPAEVKDEDGDMAMEGVEELEKPMAENPLLVSEPAWNPQKAREKTMEIAMEDWGVPAFWMGKTGMLAAFASGKPTALVIDIGANTTSVTPLLDGFVLRKGVQKSNLAGNYISSQIRLQFSQMTPSVPLVPHYMVKSKQPVDAGASSNATYMQFATPPTESYRKLEEERVLTSFKESIVQVWPGPGKLDGASGQIPGQTNADAVKTLPPKPFEMPDGWNQVFGLERFRVVEGLFSPQGALSDAENPVPDAKHTIPAMVQAALNAVDVETRPLLLNNVVLTGGGSLVEKLAERVQAELSALYPNPRVRVHTTSSATDRKYGAWIGGSVLASLGTFHQMWISKKEYEEHGSGIVEKRCKS</sequence>
<accession>A0ACC3SQG8</accession>
<organism evidence="1 2">
    <name type="scientific">Zalaria obscura</name>
    <dbReference type="NCBI Taxonomy" id="2024903"/>
    <lineage>
        <taxon>Eukaryota</taxon>
        <taxon>Fungi</taxon>
        <taxon>Dikarya</taxon>
        <taxon>Ascomycota</taxon>
        <taxon>Pezizomycotina</taxon>
        <taxon>Dothideomycetes</taxon>
        <taxon>Dothideomycetidae</taxon>
        <taxon>Dothideales</taxon>
        <taxon>Zalariaceae</taxon>
        <taxon>Zalaria</taxon>
    </lineage>
</organism>
<dbReference type="Proteomes" id="UP001320706">
    <property type="component" value="Unassembled WGS sequence"/>
</dbReference>
<gene>
    <name evidence="1" type="primary">ARP4</name>
    <name evidence="1" type="ORF">M8818_000262</name>
</gene>
<keyword evidence="2" id="KW-1185">Reference proteome</keyword>
<reference evidence="1" key="1">
    <citation type="submission" date="2024-02" db="EMBL/GenBank/DDBJ databases">
        <title>Metagenome Assembled Genome of Zalaria obscura JY119.</title>
        <authorList>
            <person name="Vighnesh L."/>
            <person name="Jagadeeshwari U."/>
            <person name="Venkata Ramana C."/>
            <person name="Sasikala C."/>
        </authorList>
    </citation>
    <scope>NUCLEOTIDE SEQUENCE</scope>
    <source>
        <strain evidence="1">JY119</strain>
    </source>
</reference>
<evidence type="ECO:0000313" key="1">
    <source>
        <dbReference type="EMBL" id="KAK8222092.1"/>
    </source>
</evidence>
<protein>
    <submittedName>
        <fullName evidence="1">Actin-related protein 4</fullName>
    </submittedName>
</protein>
<evidence type="ECO:0000313" key="2">
    <source>
        <dbReference type="Proteomes" id="UP001320706"/>
    </source>
</evidence>